<reference evidence="2 3" key="1">
    <citation type="submission" date="2019-05" db="EMBL/GenBank/DDBJ databases">
        <title>Another draft genome of Portunus trituberculatus and its Hox gene families provides insights of decapod evolution.</title>
        <authorList>
            <person name="Jeong J.-H."/>
            <person name="Song I."/>
            <person name="Kim S."/>
            <person name="Choi T."/>
            <person name="Kim D."/>
            <person name="Ryu S."/>
            <person name="Kim W."/>
        </authorList>
    </citation>
    <scope>NUCLEOTIDE SEQUENCE [LARGE SCALE GENOMIC DNA]</scope>
    <source>
        <tissue evidence="2">Muscle</tissue>
    </source>
</reference>
<proteinExistence type="predicted"/>
<dbReference type="EMBL" id="VSRR010003615">
    <property type="protein sequence ID" value="MPC36822.1"/>
    <property type="molecule type" value="Genomic_DNA"/>
</dbReference>
<keyword evidence="3" id="KW-1185">Reference proteome</keyword>
<evidence type="ECO:0000313" key="3">
    <source>
        <dbReference type="Proteomes" id="UP000324222"/>
    </source>
</evidence>
<sequence>MEQNDTVQEEYDMNDMNRHHHGLKETDKDRDMHDVTKYYANVKEEALRELRQWADELEDISENGEELNGVT</sequence>
<accession>A0A5B7ERP2</accession>
<organism evidence="2 3">
    <name type="scientific">Portunus trituberculatus</name>
    <name type="common">Swimming crab</name>
    <name type="synonym">Neptunus trituberculatus</name>
    <dbReference type="NCBI Taxonomy" id="210409"/>
    <lineage>
        <taxon>Eukaryota</taxon>
        <taxon>Metazoa</taxon>
        <taxon>Ecdysozoa</taxon>
        <taxon>Arthropoda</taxon>
        <taxon>Crustacea</taxon>
        <taxon>Multicrustacea</taxon>
        <taxon>Malacostraca</taxon>
        <taxon>Eumalacostraca</taxon>
        <taxon>Eucarida</taxon>
        <taxon>Decapoda</taxon>
        <taxon>Pleocyemata</taxon>
        <taxon>Brachyura</taxon>
        <taxon>Eubrachyura</taxon>
        <taxon>Portunoidea</taxon>
        <taxon>Portunidae</taxon>
        <taxon>Portuninae</taxon>
        <taxon>Portunus</taxon>
    </lineage>
</organism>
<dbReference type="Proteomes" id="UP000324222">
    <property type="component" value="Unassembled WGS sequence"/>
</dbReference>
<name>A0A5B7ERP2_PORTR</name>
<gene>
    <name evidence="2" type="ORF">E2C01_030289</name>
</gene>
<feature type="region of interest" description="Disordered" evidence="1">
    <location>
        <begin position="1"/>
        <end position="29"/>
    </location>
</feature>
<evidence type="ECO:0000256" key="1">
    <source>
        <dbReference type="SAM" id="MobiDB-lite"/>
    </source>
</evidence>
<comment type="caution">
    <text evidence="2">The sequence shown here is derived from an EMBL/GenBank/DDBJ whole genome shotgun (WGS) entry which is preliminary data.</text>
</comment>
<evidence type="ECO:0000313" key="2">
    <source>
        <dbReference type="EMBL" id="MPC36822.1"/>
    </source>
</evidence>
<protein>
    <submittedName>
        <fullName evidence="2">Uncharacterized protein</fullName>
    </submittedName>
</protein>
<dbReference type="AlphaFoldDB" id="A0A5B7ERP2"/>